<reference evidence="1" key="1">
    <citation type="submission" date="2018-02" db="EMBL/GenBank/DDBJ databases">
        <title>Rhizophora mucronata_Transcriptome.</title>
        <authorList>
            <person name="Meera S.P."/>
            <person name="Sreeshan A."/>
            <person name="Augustine A."/>
        </authorList>
    </citation>
    <scope>NUCLEOTIDE SEQUENCE</scope>
    <source>
        <tissue evidence="1">Leaf</tissue>
    </source>
</reference>
<dbReference type="AlphaFoldDB" id="A0A2P2J543"/>
<sequence>MYGKLERGDFLIIFHQTKVSFYLMKRNPKSERIYTVKRHRKRSCVLKPDISTRPASSRDKKLRLSVVFFSDSCPLHPLTTSFLLLITLLGYKLAGFANPFWCSDDLGRNGV</sequence>
<organism evidence="1">
    <name type="scientific">Rhizophora mucronata</name>
    <name type="common">Asiatic mangrove</name>
    <dbReference type="NCBI Taxonomy" id="61149"/>
    <lineage>
        <taxon>Eukaryota</taxon>
        <taxon>Viridiplantae</taxon>
        <taxon>Streptophyta</taxon>
        <taxon>Embryophyta</taxon>
        <taxon>Tracheophyta</taxon>
        <taxon>Spermatophyta</taxon>
        <taxon>Magnoliopsida</taxon>
        <taxon>eudicotyledons</taxon>
        <taxon>Gunneridae</taxon>
        <taxon>Pentapetalae</taxon>
        <taxon>rosids</taxon>
        <taxon>fabids</taxon>
        <taxon>Malpighiales</taxon>
        <taxon>Rhizophoraceae</taxon>
        <taxon>Rhizophora</taxon>
    </lineage>
</organism>
<dbReference type="EMBL" id="GGEC01008123">
    <property type="protein sequence ID" value="MBW88606.1"/>
    <property type="molecule type" value="Transcribed_RNA"/>
</dbReference>
<protein>
    <submittedName>
        <fullName evidence="1">Uncharacterized protein</fullName>
    </submittedName>
</protein>
<name>A0A2P2J543_RHIMU</name>
<accession>A0A2P2J543</accession>
<proteinExistence type="predicted"/>
<evidence type="ECO:0000313" key="1">
    <source>
        <dbReference type="EMBL" id="MBW88606.1"/>
    </source>
</evidence>